<evidence type="ECO:0000313" key="2">
    <source>
        <dbReference type="Proteomes" id="UP001595533"/>
    </source>
</evidence>
<sequence>MTQEKFIRLEQLLQIVPMSKSWIFAKIQAGEFPSNFKLGNSRAAVWKLSEINKWMEEQSEEVVNESASS</sequence>
<organism evidence="1 2">
    <name type="scientific">Marinicella sediminis</name>
    <dbReference type="NCBI Taxonomy" id="1792834"/>
    <lineage>
        <taxon>Bacteria</taxon>
        <taxon>Pseudomonadati</taxon>
        <taxon>Pseudomonadota</taxon>
        <taxon>Gammaproteobacteria</taxon>
        <taxon>Lysobacterales</taxon>
        <taxon>Marinicellaceae</taxon>
        <taxon>Marinicella</taxon>
    </lineage>
</organism>
<accession>A0ABV7J6A1</accession>
<comment type="caution">
    <text evidence="1">The sequence shown here is derived from an EMBL/GenBank/DDBJ whole genome shotgun (WGS) entry which is preliminary data.</text>
</comment>
<gene>
    <name evidence="1" type="ORF">ACFODZ_05025</name>
</gene>
<name>A0ABV7J6A1_9GAMM</name>
<proteinExistence type="predicted"/>
<keyword evidence="2" id="KW-1185">Reference proteome</keyword>
<dbReference type="Pfam" id="PF05930">
    <property type="entry name" value="Phage_AlpA"/>
    <property type="match status" value="1"/>
</dbReference>
<reference evidence="2" key="1">
    <citation type="journal article" date="2019" name="Int. J. Syst. Evol. Microbiol.">
        <title>The Global Catalogue of Microorganisms (GCM) 10K type strain sequencing project: providing services to taxonomists for standard genome sequencing and annotation.</title>
        <authorList>
            <consortium name="The Broad Institute Genomics Platform"/>
            <consortium name="The Broad Institute Genome Sequencing Center for Infectious Disease"/>
            <person name="Wu L."/>
            <person name="Ma J."/>
        </authorList>
    </citation>
    <scope>NUCLEOTIDE SEQUENCE [LARGE SCALE GENOMIC DNA]</scope>
    <source>
        <strain evidence="2">KCTC 42953</strain>
    </source>
</reference>
<dbReference type="PANTHER" id="PTHR36154">
    <property type="entry name" value="DNA-BINDING TRANSCRIPTIONAL ACTIVATOR ALPA"/>
    <property type="match status" value="1"/>
</dbReference>
<dbReference type="Gene3D" id="1.10.238.160">
    <property type="match status" value="1"/>
</dbReference>
<protein>
    <submittedName>
        <fullName evidence="1">Helix-turn-helix transcriptional regulator</fullName>
    </submittedName>
</protein>
<dbReference type="RefSeq" id="WP_077410560.1">
    <property type="nucleotide sequence ID" value="NZ_JBHRTS010000002.1"/>
</dbReference>
<dbReference type="InterPro" id="IPR010260">
    <property type="entry name" value="AlpA"/>
</dbReference>
<dbReference type="PANTHER" id="PTHR36154:SF1">
    <property type="entry name" value="DNA-BINDING TRANSCRIPTIONAL ACTIVATOR ALPA"/>
    <property type="match status" value="1"/>
</dbReference>
<dbReference type="EMBL" id="JBHRTS010000002">
    <property type="protein sequence ID" value="MFC3193605.1"/>
    <property type="molecule type" value="Genomic_DNA"/>
</dbReference>
<evidence type="ECO:0000313" key="1">
    <source>
        <dbReference type="EMBL" id="MFC3193605.1"/>
    </source>
</evidence>
<dbReference type="Proteomes" id="UP001595533">
    <property type="component" value="Unassembled WGS sequence"/>
</dbReference>
<dbReference type="InterPro" id="IPR052931">
    <property type="entry name" value="Prophage_regulatory_activator"/>
</dbReference>